<dbReference type="AlphaFoldDB" id="A0A4Y8D0U4"/>
<comment type="caution">
    <text evidence="1">The sequence shown here is derived from an EMBL/GenBank/DDBJ whole genome shotgun (WGS) entry which is preliminary data.</text>
</comment>
<dbReference type="EMBL" id="PHWZ01000175">
    <property type="protein sequence ID" value="TEY61072.1"/>
    <property type="molecule type" value="Genomic_DNA"/>
</dbReference>
<accession>A0A4Y8D0U4</accession>
<evidence type="ECO:0000313" key="2">
    <source>
        <dbReference type="Proteomes" id="UP000297299"/>
    </source>
</evidence>
<organism evidence="1 2">
    <name type="scientific">Botryotinia calthae</name>
    <dbReference type="NCBI Taxonomy" id="38488"/>
    <lineage>
        <taxon>Eukaryota</taxon>
        <taxon>Fungi</taxon>
        <taxon>Dikarya</taxon>
        <taxon>Ascomycota</taxon>
        <taxon>Pezizomycotina</taxon>
        <taxon>Leotiomycetes</taxon>
        <taxon>Helotiales</taxon>
        <taxon>Sclerotiniaceae</taxon>
        <taxon>Botryotinia</taxon>
    </lineage>
</organism>
<reference evidence="1 2" key="1">
    <citation type="submission" date="2017-11" db="EMBL/GenBank/DDBJ databases">
        <title>Comparative genomics of Botrytis spp.</title>
        <authorList>
            <person name="Valero-Jimenez C.A."/>
            <person name="Tapia P."/>
            <person name="Veloso J."/>
            <person name="Silva-Moreno E."/>
            <person name="Staats M."/>
            <person name="Valdes J.H."/>
            <person name="Van Kan J.A.L."/>
        </authorList>
    </citation>
    <scope>NUCLEOTIDE SEQUENCE [LARGE SCALE GENOMIC DNA]</scope>
    <source>
        <strain evidence="1 2">MUCL2830</strain>
    </source>
</reference>
<proteinExistence type="predicted"/>
<keyword evidence="2" id="KW-1185">Reference proteome</keyword>
<dbReference type="Proteomes" id="UP000297299">
    <property type="component" value="Unassembled WGS sequence"/>
</dbReference>
<evidence type="ECO:0000313" key="1">
    <source>
        <dbReference type="EMBL" id="TEY61072.1"/>
    </source>
</evidence>
<sequence length="82" mass="8843">MAVVDKWWEGGAAGMGSSPPQVASCLCLHNRLSRTLILNLIVAFLSLDRVKHPLQVTSNYYEDACGLEALRTETLASPSPAT</sequence>
<protein>
    <submittedName>
        <fullName evidence="1">Uncharacterized protein</fullName>
    </submittedName>
</protein>
<dbReference type="OrthoDB" id="10435774at2759"/>
<gene>
    <name evidence="1" type="ORF">BOTCAL_0175g00240</name>
</gene>
<name>A0A4Y8D0U4_9HELO</name>